<dbReference type="PANTHER" id="PTHR35690:SF1">
    <property type="entry name" value="OS01G0363500 PROTEIN"/>
    <property type="match status" value="1"/>
</dbReference>
<organism evidence="1">
    <name type="scientific">Dunaliella tertiolecta</name>
    <name type="common">Green alga</name>
    <dbReference type="NCBI Taxonomy" id="3047"/>
    <lineage>
        <taxon>Eukaryota</taxon>
        <taxon>Viridiplantae</taxon>
        <taxon>Chlorophyta</taxon>
        <taxon>core chlorophytes</taxon>
        <taxon>Chlorophyceae</taxon>
        <taxon>CS clade</taxon>
        <taxon>Chlamydomonadales</taxon>
        <taxon>Dunaliellaceae</taxon>
        <taxon>Dunaliella</taxon>
    </lineage>
</organism>
<dbReference type="PANTHER" id="PTHR35690">
    <property type="entry name" value="OS01G0363500 PROTEIN"/>
    <property type="match status" value="1"/>
</dbReference>
<proteinExistence type="predicted"/>
<evidence type="ECO:0000313" key="1">
    <source>
        <dbReference type="EMBL" id="CAE0485576.1"/>
    </source>
</evidence>
<protein>
    <recommendedName>
        <fullName evidence="2">Plastid lipid-associated protein/fibrillin conserved domain-containing protein</fullName>
    </recommendedName>
</protein>
<name>A0A7S3QKC6_DUNTE</name>
<evidence type="ECO:0008006" key="2">
    <source>
        <dbReference type="Google" id="ProtNLM"/>
    </source>
</evidence>
<gene>
    <name evidence="1" type="ORF">DTER00134_LOCUS615</name>
</gene>
<sequence>MQVQVSSPACKPLYQHPKVGLKLQSATRVCRASTKEATKPADACIELLRRGAKTPGEIPAHTLLKSIIELEKAKLPADPSWQSTLTAPGTRWRLIYTAGSKDVQTASKGDRGKAGQFFPLNAVQKFEDGIFENGVFLGPVASLTFKGPFTMSGKRLTFDVDTMCIGLGPLRLPIPLKESKPIEQRDPKEQKGLPFFLYAYLDEDIIVGRGRSGGLALWQKADAEWLAQAGVLQVYK</sequence>
<dbReference type="AlphaFoldDB" id="A0A7S3QKC6"/>
<reference evidence="1" key="1">
    <citation type="submission" date="2021-01" db="EMBL/GenBank/DDBJ databases">
        <authorList>
            <person name="Corre E."/>
            <person name="Pelletier E."/>
            <person name="Niang G."/>
            <person name="Scheremetjew M."/>
            <person name="Finn R."/>
            <person name="Kale V."/>
            <person name="Holt S."/>
            <person name="Cochrane G."/>
            <person name="Meng A."/>
            <person name="Brown T."/>
            <person name="Cohen L."/>
        </authorList>
    </citation>
    <scope>NUCLEOTIDE SEQUENCE</scope>
    <source>
        <strain evidence="1">CCMP1320</strain>
    </source>
</reference>
<accession>A0A7S3QKC6</accession>
<dbReference type="EMBL" id="HBIP01001424">
    <property type="protein sequence ID" value="CAE0485576.1"/>
    <property type="molecule type" value="Transcribed_RNA"/>
</dbReference>